<reference evidence="4 5" key="1">
    <citation type="submission" date="2019-01" db="EMBL/GenBank/DDBJ databases">
        <authorList>
            <person name="Sayadi A."/>
        </authorList>
    </citation>
    <scope>NUCLEOTIDE SEQUENCE [LARGE SCALE GENOMIC DNA]</scope>
</reference>
<dbReference type="InterPro" id="IPR002104">
    <property type="entry name" value="Integrase_catalytic"/>
</dbReference>
<dbReference type="Pfam" id="PF00589">
    <property type="entry name" value="Phage_integrase"/>
    <property type="match status" value="1"/>
</dbReference>
<evidence type="ECO:0000256" key="2">
    <source>
        <dbReference type="ARBA" id="ARBA00023172"/>
    </source>
</evidence>
<dbReference type="PROSITE" id="PS51898">
    <property type="entry name" value="TYR_RECOMBINASE"/>
    <property type="match status" value="1"/>
</dbReference>
<gene>
    <name evidence="4" type="ORF">CALMAC_LOCUS1755</name>
</gene>
<dbReference type="InterPro" id="IPR010998">
    <property type="entry name" value="Integrase_recombinase_N"/>
</dbReference>
<dbReference type="InterPro" id="IPR011010">
    <property type="entry name" value="DNA_brk_join_enz"/>
</dbReference>
<accession>A0A653BKA7</accession>
<dbReference type="PANTHER" id="PTHR35617:SF3">
    <property type="entry name" value="CORE-BINDING (CB) DOMAIN-CONTAINING PROTEIN"/>
    <property type="match status" value="1"/>
</dbReference>
<feature type="domain" description="Tyr recombinase" evidence="3">
    <location>
        <begin position="92"/>
        <end position="297"/>
    </location>
</feature>
<evidence type="ECO:0000256" key="1">
    <source>
        <dbReference type="ARBA" id="ARBA00023125"/>
    </source>
</evidence>
<dbReference type="Gene3D" id="1.10.150.130">
    <property type="match status" value="1"/>
</dbReference>
<sequence>MSSITERTLKQYNTGLKLWWEFCQTRKRDPFSVEVSNVLEFLTHQFYRGVSYSSLNSYRAAIAQIAGPDLSQDYRLQRFFKGVYMLRPSSPKYGNTWDPAIVLNHLRNKCNSDVSLEILTQKCVTLLALASGQRLQTLSLIDIRNIHHIDNRIDIHISARIKTSGRNRLQPSLQLPYFEKDPNLCVARTLLAYLKRTEAIRGSITSLFLTIRKPYKKASTQTLGRWVKDILAKSGIDTKKFTAHSTRHAATSAAARKGLNFDTIRLAAGWSKNSKMFAEVYNRPLVVENETFAETILSL</sequence>
<dbReference type="Gene3D" id="1.10.443.10">
    <property type="entry name" value="Intergrase catalytic core"/>
    <property type="match status" value="1"/>
</dbReference>
<dbReference type="InterPro" id="IPR013762">
    <property type="entry name" value="Integrase-like_cat_sf"/>
</dbReference>
<keyword evidence="1" id="KW-0238">DNA-binding</keyword>
<dbReference type="GO" id="GO:0006310">
    <property type="term" value="P:DNA recombination"/>
    <property type="evidence" value="ECO:0007669"/>
    <property type="project" value="UniProtKB-KW"/>
</dbReference>
<evidence type="ECO:0000259" key="3">
    <source>
        <dbReference type="PROSITE" id="PS51898"/>
    </source>
</evidence>
<keyword evidence="2" id="KW-0233">DNA recombination</keyword>
<proteinExistence type="predicted"/>
<evidence type="ECO:0000313" key="5">
    <source>
        <dbReference type="Proteomes" id="UP000410492"/>
    </source>
</evidence>
<dbReference type="AlphaFoldDB" id="A0A653BKA7"/>
<dbReference type="EMBL" id="CAACVG010002082">
    <property type="protein sequence ID" value="VEN36023.1"/>
    <property type="molecule type" value="Genomic_DNA"/>
</dbReference>
<dbReference type="OrthoDB" id="6764752at2759"/>
<dbReference type="GO" id="GO:0015074">
    <property type="term" value="P:DNA integration"/>
    <property type="evidence" value="ECO:0007669"/>
    <property type="project" value="InterPro"/>
</dbReference>
<protein>
    <recommendedName>
        <fullName evidence="3">Tyr recombinase domain-containing protein</fullName>
    </recommendedName>
</protein>
<dbReference type="Proteomes" id="UP000410492">
    <property type="component" value="Unassembled WGS sequence"/>
</dbReference>
<evidence type="ECO:0000313" key="4">
    <source>
        <dbReference type="EMBL" id="VEN36023.1"/>
    </source>
</evidence>
<dbReference type="SUPFAM" id="SSF47823">
    <property type="entry name" value="lambda integrase-like, N-terminal domain"/>
    <property type="match status" value="1"/>
</dbReference>
<organism evidence="4 5">
    <name type="scientific">Callosobruchus maculatus</name>
    <name type="common">Southern cowpea weevil</name>
    <name type="synonym">Pulse bruchid</name>
    <dbReference type="NCBI Taxonomy" id="64391"/>
    <lineage>
        <taxon>Eukaryota</taxon>
        <taxon>Metazoa</taxon>
        <taxon>Ecdysozoa</taxon>
        <taxon>Arthropoda</taxon>
        <taxon>Hexapoda</taxon>
        <taxon>Insecta</taxon>
        <taxon>Pterygota</taxon>
        <taxon>Neoptera</taxon>
        <taxon>Endopterygota</taxon>
        <taxon>Coleoptera</taxon>
        <taxon>Polyphaga</taxon>
        <taxon>Cucujiformia</taxon>
        <taxon>Chrysomeloidea</taxon>
        <taxon>Chrysomelidae</taxon>
        <taxon>Bruchinae</taxon>
        <taxon>Bruchini</taxon>
        <taxon>Callosobruchus</taxon>
    </lineage>
</organism>
<dbReference type="GO" id="GO:0003677">
    <property type="term" value="F:DNA binding"/>
    <property type="evidence" value="ECO:0007669"/>
    <property type="project" value="UniProtKB-KW"/>
</dbReference>
<keyword evidence="5" id="KW-1185">Reference proteome</keyword>
<dbReference type="SUPFAM" id="SSF56349">
    <property type="entry name" value="DNA breaking-rejoining enzymes"/>
    <property type="match status" value="1"/>
</dbReference>
<name>A0A653BKA7_CALMS</name>
<dbReference type="PANTHER" id="PTHR35617">
    <property type="entry name" value="PHAGE_INTEGRASE DOMAIN-CONTAINING PROTEIN"/>
    <property type="match status" value="1"/>
</dbReference>